<evidence type="ECO:0000256" key="1">
    <source>
        <dbReference type="ARBA" id="ARBA00004123"/>
    </source>
</evidence>
<keyword evidence="15" id="KW-1185">Reference proteome</keyword>
<dbReference type="Pfam" id="PF00870">
    <property type="entry name" value="P53"/>
    <property type="match status" value="1"/>
</dbReference>
<comment type="similarity">
    <text evidence="2">Belongs to the p53 family.</text>
</comment>
<keyword evidence="8" id="KW-0010">Activator</keyword>
<feature type="binding site" evidence="11">
    <location>
        <position position="371"/>
    </location>
    <ligand>
        <name>Zn(2+)</name>
        <dbReference type="ChEBI" id="CHEBI:29105"/>
    </ligand>
</feature>
<dbReference type="InterPro" id="IPR002117">
    <property type="entry name" value="p53_tumour_suppressor"/>
</dbReference>
<accession>A0A1D1VBG3</accession>
<keyword evidence="10" id="KW-0539">Nucleus</keyword>
<dbReference type="InterPro" id="IPR011615">
    <property type="entry name" value="p53_DNA-bd"/>
</dbReference>
<feature type="binding site" evidence="11">
    <location>
        <position position="375"/>
    </location>
    <ligand>
        <name>Zn(2+)</name>
        <dbReference type="ChEBI" id="CHEBI:29105"/>
    </ligand>
</feature>
<evidence type="ECO:0000256" key="8">
    <source>
        <dbReference type="ARBA" id="ARBA00023159"/>
    </source>
</evidence>
<evidence type="ECO:0000256" key="12">
    <source>
        <dbReference type="SAM" id="MobiDB-lite"/>
    </source>
</evidence>
<evidence type="ECO:0000256" key="11">
    <source>
        <dbReference type="PIRSR" id="PIRSR602117-1"/>
    </source>
</evidence>
<feature type="region of interest" description="Disordered" evidence="12">
    <location>
        <begin position="1"/>
        <end position="28"/>
    </location>
</feature>
<comment type="cofactor">
    <cofactor evidence="11">
        <name>Zn(2+)</name>
        <dbReference type="ChEBI" id="CHEBI:29105"/>
    </cofactor>
    <text evidence="11">Binds 1 zinc ion per subunit.</text>
</comment>
<dbReference type="GO" id="GO:0006915">
    <property type="term" value="P:apoptotic process"/>
    <property type="evidence" value="ECO:0007669"/>
    <property type="project" value="UniProtKB-KW"/>
</dbReference>
<dbReference type="AlphaFoldDB" id="A0A1D1VBG3"/>
<dbReference type="InterPro" id="IPR008967">
    <property type="entry name" value="p53-like_TF_DNA-bd_sf"/>
</dbReference>
<evidence type="ECO:0000256" key="10">
    <source>
        <dbReference type="ARBA" id="ARBA00023242"/>
    </source>
</evidence>
<feature type="compositionally biased region" description="Polar residues" evidence="12">
    <location>
        <begin position="563"/>
        <end position="578"/>
    </location>
</feature>
<keyword evidence="4 11" id="KW-0479">Metal-binding</keyword>
<dbReference type="Gene3D" id="2.60.40.720">
    <property type="match status" value="1"/>
</dbReference>
<evidence type="ECO:0000259" key="13">
    <source>
        <dbReference type="Pfam" id="PF00870"/>
    </source>
</evidence>
<feature type="domain" description="p53 DNA-binding" evidence="13">
    <location>
        <begin position="271"/>
        <end position="414"/>
    </location>
</feature>
<dbReference type="PANTHER" id="PTHR11447:SF16">
    <property type="entry name" value="P53 PROTEIN LONG FORM VARIANT 1"/>
    <property type="match status" value="1"/>
</dbReference>
<sequence>MDRSSNQKSEGLGGSMDSPHTEEQGRTPVTFTQYCITAGADGSLVGFVRGKSQNGAAVKSYYESQGKAATCSQPPQLSRISSTTGTEVGLSSQSLPIASVSTQEALDSIGLWPDSQQPLPDIPASQFEEVCFGRLDDKELGLKELPSSMSRELSYFRITPEDPLWCGGASALNAAAQDSDDFLVMIPNDESQAFENNDIAALFRALDGADSGMEESGSSEDVIDVESTPTSSFGVTDGRELPKDNEGDYGFDFEIPNAKGDIIFERRKLDAFPTLFIRAKAFSVTFSFQRTPKVGTYVTTRARFTNQGRVGKEVETCKKSGCASKKAPQGWMGEDCPYLQLLKQDGETVSEETVVRFLQSKAVTAQFGICCYNSCFGAKTEIRLIFEARNSAGKIIGVRSMNVRVCAAPKRDYAERLVNIGEVKGRKKRRLQSATESEPQSDEGPDSGNTSFTDDIPKMKRMRTEEYTSYPNTAELIAAGFLDVQDSSGLKAKARLENGKICLGVELCMEDNQANVLHARHVVSSAIMAHRLGTLFKLGVPVPLSETPQNIPGGMWAVASKGSGPSQAARSTQPAAESQKSEGGKEIERLLAKCGSKIHPSVFSDAGIHTMDQLRKQKKTRIVEILSFCNTEAVEKVWKELKK</sequence>
<keyword evidence="5 11" id="KW-0862">Zinc</keyword>
<organism evidence="14 15">
    <name type="scientific">Ramazzottius varieornatus</name>
    <name type="common">Water bear</name>
    <name type="synonym">Tardigrade</name>
    <dbReference type="NCBI Taxonomy" id="947166"/>
    <lineage>
        <taxon>Eukaryota</taxon>
        <taxon>Metazoa</taxon>
        <taxon>Ecdysozoa</taxon>
        <taxon>Tardigrada</taxon>
        <taxon>Eutardigrada</taxon>
        <taxon>Parachela</taxon>
        <taxon>Hypsibioidea</taxon>
        <taxon>Ramazzottiidae</taxon>
        <taxon>Ramazzottius</taxon>
    </lineage>
</organism>
<reference evidence="14 15" key="1">
    <citation type="journal article" date="2016" name="Nat. Commun.">
        <title>Extremotolerant tardigrade genome and improved radiotolerance of human cultured cells by tardigrade-unique protein.</title>
        <authorList>
            <person name="Hashimoto T."/>
            <person name="Horikawa D.D."/>
            <person name="Saito Y."/>
            <person name="Kuwahara H."/>
            <person name="Kozuka-Hata H."/>
            <person name="Shin-I T."/>
            <person name="Minakuchi Y."/>
            <person name="Ohishi K."/>
            <person name="Motoyama A."/>
            <person name="Aizu T."/>
            <person name="Enomoto A."/>
            <person name="Kondo K."/>
            <person name="Tanaka S."/>
            <person name="Hara Y."/>
            <person name="Koshikawa S."/>
            <person name="Sagara H."/>
            <person name="Miura T."/>
            <person name="Yokobori S."/>
            <person name="Miyagawa K."/>
            <person name="Suzuki Y."/>
            <person name="Kubo T."/>
            <person name="Oyama M."/>
            <person name="Kohara Y."/>
            <person name="Fujiyama A."/>
            <person name="Arakawa K."/>
            <person name="Katayama T."/>
            <person name="Toyoda A."/>
            <person name="Kunieda T."/>
        </authorList>
    </citation>
    <scope>NUCLEOTIDE SEQUENCE [LARGE SCALE GENOMIC DNA]</scope>
    <source>
        <strain evidence="14 15">YOKOZUNA-1</strain>
    </source>
</reference>
<keyword evidence="6" id="KW-0805">Transcription regulation</keyword>
<feature type="region of interest" description="Disordered" evidence="12">
    <location>
        <begin position="560"/>
        <end position="584"/>
    </location>
</feature>
<evidence type="ECO:0000313" key="15">
    <source>
        <dbReference type="Proteomes" id="UP000186922"/>
    </source>
</evidence>
<evidence type="ECO:0000256" key="6">
    <source>
        <dbReference type="ARBA" id="ARBA00023015"/>
    </source>
</evidence>
<dbReference type="GO" id="GO:0000978">
    <property type="term" value="F:RNA polymerase II cis-regulatory region sequence-specific DNA binding"/>
    <property type="evidence" value="ECO:0007669"/>
    <property type="project" value="TreeGrafter"/>
</dbReference>
<evidence type="ECO:0000256" key="4">
    <source>
        <dbReference type="ARBA" id="ARBA00022723"/>
    </source>
</evidence>
<dbReference type="GO" id="GO:0000981">
    <property type="term" value="F:DNA-binding transcription factor activity, RNA polymerase II-specific"/>
    <property type="evidence" value="ECO:0007669"/>
    <property type="project" value="TreeGrafter"/>
</dbReference>
<comment type="caution">
    <text evidence="14">The sequence shown here is derived from an EMBL/GenBank/DDBJ whole genome shotgun (WGS) entry which is preliminary data.</text>
</comment>
<keyword evidence="3" id="KW-0053">Apoptosis</keyword>
<protein>
    <submittedName>
        <fullName evidence="14">p53</fullName>
    </submittedName>
</protein>
<keyword evidence="9" id="KW-0804">Transcription</keyword>
<comment type="subcellular location">
    <subcellularLocation>
        <location evidence="1">Nucleus</location>
    </subcellularLocation>
</comment>
<evidence type="ECO:0000256" key="5">
    <source>
        <dbReference type="ARBA" id="ARBA00022833"/>
    </source>
</evidence>
<dbReference type="EMBL" id="BDGG01000004">
    <property type="protein sequence ID" value="GAU98230.1"/>
    <property type="molecule type" value="Genomic_DNA"/>
</dbReference>
<evidence type="ECO:0000256" key="3">
    <source>
        <dbReference type="ARBA" id="ARBA00022703"/>
    </source>
</evidence>
<gene>
    <name evidence="14" type="primary">RvY_09406-1</name>
    <name evidence="14" type="synonym">RvY_09406.1</name>
    <name evidence="14" type="ORF">RvY_09406</name>
</gene>
<dbReference type="SUPFAM" id="SSF49417">
    <property type="entry name" value="p53-like transcription factors"/>
    <property type="match status" value="1"/>
</dbReference>
<feature type="region of interest" description="Disordered" evidence="12">
    <location>
        <begin position="211"/>
        <end position="239"/>
    </location>
</feature>
<dbReference type="GO" id="GO:0046872">
    <property type="term" value="F:metal ion binding"/>
    <property type="evidence" value="ECO:0007669"/>
    <property type="project" value="UniProtKB-KW"/>
</dbReference>
<evidence type="ECO:0000313" key="14">
    <source>
        <dbReference type="EMBL" id="GAU98230.1"/>
    </source>
</evidence>
<dbReference type="PANTHER" id="PTHR11447">
    <property type="entry name" value="CELLULAR TUMOR ANTIGEN P53"/>
    <property type="match status" value="1"/>
</dbReference>
<dbReference type="Proteomes" id="UP000186922">
    <property type="component" value="Unassembled WGS sequence"/>
</dbReference>
<evidence type="ECO:0000256" key="2">
    <source>
        <dbReference type="ARBA" id="ARBA00006167"/>
    </source>
</evidence>
<proteinExistence type="inferred from homology"/>
<evidence type="ECO:0000256" key="7">
    <source>
        <dbReference type="ARBA" id="ARBA00023125"/>
    </source>
</evidence>
<keyword evidence="7" id="KW-0238">DNA-binding</keyword>
<evidence type="ECO:0000256" key="9">
    <source>
        <dbReference type="ARBA" id="ARBA00023163"/>
    </source>
</evidence>
<dbReference type="InterPro" id="IPR012346">
    <property type="entry name" value="p53/RUNT-type_TF_DNA-bd_sf"/>
</dbReference>
<name>A0A1D1VBG3_RAMVA</name>
<feature type="region of interest" description="Disordered" evidence="12">
    <location>
        <begin position="428"/>
        <end position="458"/>
    </location>
</feature>
<dbReference type="GO" id="GO:0005634">
    <property type="term" value="C:nucleus"/>
    <property type="evidence" value="ECO:0007669"/>
    <property type="project" value="UniProtKB-SubCell"/>
</dbReference>